<dbReference type="InterPro" id="IPR013094">
    <property type="entry name" value="AB_hydrolase_3"/>
</dbReference>
<sequence length="432" mass="49188">MVSWLLVHVFAGWVFKKCSTWWFLTFLRRSCRYLRFARLLDSVLDVHHALHHGVAMNRQTPKKRSQQPPTYSWMRRLQEHVVPVGLERTLSEAAMRSAFAGLHTMGLIDVDLGRERFPVKVHRDQRYSDNRHSGAVDIYRPQGARPRAAILYIHGGGFRIGSKDSHWPMPWILARHGYVVFAIDYRLAPEHPYPAALEDARAARVWMHERRRELSIEGLPWVVAGESSGANVALALGVAHLQASQERWAQGLCEEYPAPAAIIPTCGYLQVSDPQRFERRRDLPSFVTDKLYEASEAYLRHVDPEAHPLVDPLVVLEEMTPEQRAMPAFFTAVGTADPLLDDTRRLERAAQTLGARTSAHYFKGEFHSFHAFPWRASSRAYWQELLGFLDDVLKRAAASRHPDQRSSSPSRRAGSTSTNSKRSPSELEKATT</sequence>
<reference evidence="5 6" key="1">
    <citation type="submission" date="2019-08" db="EMBL/GenBank/DDBJ databases">
        <title>Bradymonadales sp. TMQ2.</title>
        <authorList>
            <person name="Liang Q."/>
        </authorList>
    </citation>
    <scope>NUCLEOTIDE SEQUENCE [LARGE SCALE GENOMIC DNA]</scope>
    <source>
        <strain evidence="5 6">TMQ2</strain>
    </source>
</reference>
<gene>
    <name evidence="5" type="ORF">FRC96_13325</name>
</gene>
<dbReference type="SUPFAM" id="SSF53474">
    <property type="entry name" value="alpha/beta-Hydrolases"/>
    <property type="match status" value="1"/>
</dbReference>
<dbReference type="GO" id="GO:0016787">
    <property type="term" value="F:hydrolase activity"/>
    <property type="evidence" value="ECO:0007669"/>
    <property type="project" value="UniProtKB-KW"/>
</dbReference>
<evidence type="ECO:0000256" key="3">
    <source>
        <dbReference type="SAM" id="MobiDB-lite"/>
    </source>
</evidence>
<evidence type="ECO:0000313" key="6">
    <source>
        <dbReference type="Proteomes" id="UP000321046"/>
    </source>
</evidence>
<dbReference type="AlphaFoldDB" id="A0A5C6WYR4"/>
<dbReference type="Gene3D" id="3.40.50.1820">
    <property type="entry name" value="alpha/beta hydrolase"/>
    <property type="match status" value="1"/>
</dbReference>
<feature type="region of interest" description="Disordered" evidence="3">
    <location>
        <begin position="397"/>
        <end position="432"/>
    </location>
</feature>
<feature type="compositionally biased region" description="Basic and acidic residues" evidence="3">
    <location>
        <begin position="423"/>
        <end position="432"/>
    </location>
</feature>
<accession>A0A5C6WYR4</accession>
<dbReference type="OrthoDB" id="24847at2"/>
<feature type="domain" description="Alpha/beta hydrolase fold-3" evidence="4">
    <location>
        <begin position="150"/>
        <end position="370"/>
    </location>
</feature>
<dbReference type="Pfam" id="PF07859">
    <property type="entry name" value="Abhydrolase_3"/>
    <property type="match status" value="1"/>
</dbReference>
<dbReference type="PROSITE" id="PS01173">
    <property type="entry name" value="LIPASE_GDXG_HIS"/>
    <property type="match status" value="1"/>
</dbReference>
<dbReference type="InterPro" id="IPR050300">
    <property type="entry name" value="GDXG_lipolytic_enzyme"/>
</dbReference>
<dbReference type="Proteomes" id="UP000321046">
    <property type="component" value="Unassembled WGS sequence"/>
</dbReference>
<name>A0A5C6WYR4_9DELT</name>
<evidence type="ECO:0000259" key="4">
    <source>
        <dbReference type="Pfam" id="PF07859"/>
    </source>
</evidence>
<keyword evidence="2 5" id="KW-0378">Hydrolase</keyword>
<dbReference type="InterPro" id="IPR029058">
    <property type="entry name" value="AB_hydrolase_fold"/>
</dbReference>
<evidence type="ECO:0000313" key="5">
    <source>
        <dbReference type="EMBL" id="TXD34593.1"/>
    </source>
</evidence>
<comment type="similarity">
    <text evidence="1">Belongs to the 'GDXG' lipolytic enzyme family.</text>
</comment>
<protein>
    <submittedName>
        <fullName evidence="5">Alpha/beta hydrolase</fullName>
    </submittedName>
</protein>
<dbReference type="PANTHER" id="PTHR48081">
    <property type="entry name" value="AB HYDROLASE SUPERFAMILY PROTEIN C4A8.06C"/>
    <property type="match status" value="1"/>
</dbReference>
<evidence type="ECO:0000256" key="2">
    <source>
        <dbReference type="ARBA" id="ARBA00022801"/>
    </source>
</evidence>
<comment type="caution">
    <text evidence="5">The sequence shown here is derived from an EMBL/GenBank/DDBJ whole genome shotgun (WGS) entry which is preliminary data.</text>
</comment>
<dbReference type="EMBL" id="VOSL01000054">
    <property type="protein sequence ID" value="TXD34593.1"/>
    <property type="molecule type" value="Genomic_DNA"/>
</dbReference>
<organism evidence="5 6">
    <name type="scientific">Lujinxingia vulgaris</name>
    <dbReference type="NCBI Taxonomy" id="2600176"/>
    <lineage>
        <taxon>Bacteria</taxon>
        <taxon>Deltaproteobacteria</taxon>
        <taxon>Bradymonadales</taxon>
        <taxon>Lujinxingiaceae</taxon>
        <taxon>Lujinxingia</taxon>
    </lineage>
</organism>
<feature type="compositionally biased region" description="Low complexity" evidence="3">
    <location>
        <begin position="405"/>
        <end position="417"/>
    </location>
</feature>
<evidence type="ECO:0000256" key="1">
    <source>
        <dbReference type="ARBA" id="ARBA00010515"/>
    </source>
</evidence>
<dbReference type="InterPro" id="IPR002168">
    <property type="entry name" value="Lipase_GDXG_HIS_AS"/>
</dbReference>
<proteinExistence type="inferred from homology"/>